<feature type="active site" description="Thioimidate intermediate" evidence="12 13">
    <location>
        <position position="314"/>
    </location>
</feature>
<dbReference type="GO" id="GO:0006177">
    <property type="term" value="P:GMP biosynthetic process"/>
    <property type="evidence" value="ECO:0007669"/>
    <property type="project" value="UniProtKB-UniRule"/>
</dbReference>
<dbReference type="UniPathway" id="UPA00601">
    <property type="reaction ID" value="UER00295"/>
</dbReference>
<comment type="subcellular location">
    <subcellularLocation>
        <location evidence="12">Cytoplasm</location>
    </subcellularLocation>
</comment>
<feature type="binding site" evidence="12 14">
    <location>
        <begin position="257"/>
        <end position="259"/>
    </location>
    <ligand>
        <name>NAD(+)</name>
        <dbReference type="ChEBI" id="CHEBI:57540"/>
    </ligand>
</feature>
<dbReference type="Gramene" id="TraesCS5A02G416300.1">
    <property type="protein sequence ID" value="TraesCS5A02G416300.1"/>
    <property type="gene ID" value="TraesCS5A02G416300"/>
</dbReference>
<dbReference type="Gramene" id="TraesARI5A03G02780230.1">
    <property type="protein sequence ID" value="TraesARI5A03G02780230.1"/>
    <property type="gene ID" value="TraesARI5A03G02780230"/>
</dbReference>
<dbReference type="Gramene" id="TraesLDM5A03G02741050.1">
    <property type="protein sequence ID" value="TraesLDM5A03G02741050.1"/>
    <property type="gene ID" value="TraesLDM5A03G02741050"/>
</dbReference>
<keyword evidence="8 12" id="KW-0520">NAD</keyword>
<keyword evidence="3 12" id="KW-0479">Metal-binding</keyword>
<dbReference type="HAMAP" id="MF_01964">
    <property type="entry name" value="IMPDH"/>
    <property type="match status" value="1"/>
</dbReference>
<dbReference type="Gramene" id="TraesMAC5A03G02736430.1">
    <property type="protein sequence ID" value="TraesMAC5A03G02736430.1"/>
    <property type="gene ID" value="TraesMAC5A03G02736430"/>
</dbReference>
<evidence type="ECO:0000256" key="17">
    <source>
        <dbReference type="RuleBase" id="RU003927"/>
    </source>
</evidence>
<dbReference type="Pfam" id="PF00571">
    <property type="entry name" value="CBS"/>
    <property type="match status" value="1"/>
</dbReference>
<reference evidence="20" key="2">
    <citation type="submission" date="2018-10" db="UniProtKB">
        <authorList>
            <consortium name="EnsemblPlants"/>
        </authorList>
    </citation>
    <scope>IDENTIFICATION</scope>
</reference>
<dbReference type="Gramene" id="TraesCS5A03G0987100.1">
    <property type="protein sequence ID" value="TraesCS5A03G0987100.1.CDS"/>
    <property type="gene ID" value="TraesCS5A03G0987100"/>
</dbReference>
<organism evidence="20">
    <name type="scientific">Triticum aestivum</name>
    <name type="common">Wheat</name>
    <dbReference type="NCBI Taxonomy" id="4565"/>
    <lineage>
        <taxon>Eukaryota</taxon>
        <taxon>Viridiplantae</taxon>
        <taxon>Streptophyta</taxon>
        <taxon>Embryophyta</taxon>
        <taxon>Tracheophyta</taxon>
        <taxon>Spermatophyta</taxon>
        <taxon>Magnoliopsida</taxon>
        <taxon>Liliopsida</taxon>
        <taxon>Poales</taxon>
        <taxon>Poaceae</taxon>
        <taxon>BOP clade</taxon>
        <taxon>Pooideae</taxon>
        <taxon>Triticodae</taxon>
        <taxon>Triticeae</taxon>
        <taxon>Triticinae</taxon>
        <taxon>Triticum</taxon>
    </lineage>
</organism>
<dbReference type="AlphaFoldDB" id="A0A3B6KR09"/>
<dbReference type="InterPro" id="IPR000644">
    <property type="entry name" value="CBS_dom"/>
</dbReference>
<feature type="binding site" description="in other chain" evidence="12 15">
    <location>
        <position position="309"/>
    </location>
    <ligand>
        <name>K(+)</name>
        <dbReference type="ChEBI" id="CHEBI:29103"/>
        <note>ligand shared between two tetrameric partners</note>
    </ligand>
</feature>
<dbReference type="Gramene" id="TraesRN5A0101000800.1">
    <property type="protein sequence ID" value="TraesRN5A0101000800.1"/>
    <property type="gene ID" value="TraesRN5A0101000800"/>
</dbReference>
<dbReference type="GO" id="GO:0046872">
    <property type="term" value="F:metal ion binding"/>
    <property type="evidence" value="ECO:0007669"/>
    <property type="project" value="UniProtKB-UniRule"/>
</dbReference>
<dbReference type="InterPro" id="IPR005990">
    <property type="entry name" value="IMP_DH"/>
</dbReference>
<evidence type="ECO:0000256" key="3">
    <source>
        <dbReference type="ARBA" id="ARBA00022723"/>
    </source>
</evidence>
<keyword evidence="4 12" id="KW-0332">GMP biosynthesis</keyword>
<dbReference type="Gramene" id="TraesJUL5A03G02757200.1">
    <property type="protein sequence ID" value="TraesJUL5A03G02757200.1"/>
    <property type="gene ID" value="TraesJUL5A03G02757200"/>
</dbReference>
<evidence type="ECO:0000256" key="6">
    <source>
        <dbReference type="ARBA" id="ARBA00022958"/>
    </source>
</evidence>
<evidence type="ECO:0000256" key="10">
    <source>
        <dbReference type="ARBA" id="ARBA00048028"/>
    </source>
</evidence>
<dbReference type="InterPro" id="IPR046342">
    <property type="entry name" value="CBS_dom_sf"/>
</dbReference>
<evidence type="ECO:0000256" key="4">
    <source>
        <dbReference type="ARBA" id="ARBA00022749"/>
    </source>
</evidence>
<dbReference type="PIRSF" id="PIRSF000130">
    <property type="entry name" value="IMPDH"/>
    <property type="match status" value="1"/>
</dbReference>
<comment type="subunit">
    <text evidence="12">Homotetramer.</text>
</comment>
<dbReference type="OrthoDB" id="416622at2759"/>
<evidence type="ECO:0000259" key="19">
    <source>
        <dbReference type="PROSITE" id="PS51371"/>
    </source>
</evidence>
<reference evidence="20" key="1">
    <citation type="submission" date="2018-08" db="EMBL/GenBank/DDBJ databases">
        <authorList>
            <person name="Rossello M."/>
        </authorList>
    </citation>
    <scope>NUCLEOTIDE SEQUENCE [LARGE SCALE GENOMIC DNA]</scope>
    <source>
        <strain evidence="20">cv. Chinese Spring</strain>
    </source>
</reference>
<dbReference type="Gene3D" id="3.20.20.70">
    <property type="entry name" value="Aldolase class I"/>
    <property type="match status" value="1"/>
</dbReference>
<keyword evidence="7 12" id="KW-0560">Oxidoreductase</keyword>
<dbReference type="Pfam" id="PF00478">
    <property type="entry name" value="IMPDH"/>
    <property type="match status" value="1"/>
</dbReference>
<sequence length="495" mass="51882">MAADDGFSAARLFSQGVSYTYDDVIFLPGFIDFPADAVDLSTRLSRRVPLSIPCVASPMDTVSEAAMAAAMASLGGVAVVHSNTEPRAQASIVRAAKSRRLPFVSSVPIFSPASAPTLNDFAGHEYALVTEQGDSLSRLVGVAVAADAASPEAPAPVSEYMRPAPRSASASFDFEQAAALLADEGLDYAPLVSEEGEVIDLITSKDVERIRSYPKLGKPSLGADGKFVVAASIGTREDDKRRLEQLIQAGANAIVIDSSQGNSTYQLDMIKYAKKTFPEVDLIGGNVVTIGQAQNLIAAGVDGLRVGMGSGSICTTQEVCAVGRGQATAVYKVASYAKDHNVPVIADGGISYSGHIVKALSLGASTVMMGSFLAGSHEAPGAYEYKDGHRVKKYRGMGSLEAMTKGSDARYLGDTLKLKVAQGVVGAVADKGSVLRFIPYTMQAVKQGFQDLGASSLQSAHDLLRAETLRLEVRTGAAQVEGGIHGLVSYEKKSF</sequence>
<comment type="activity regulation">
    <text evidence="12">Mycophenolic acid (MPA) is a non-competitive inhibitor that prevents formation of the closed enzyme conformation by binding to the same site as the amobile flap. In contrast, mizoribine monophosphate (MZP) is a competitive inhibitor that induces the closed conformation. MPA is a potent inhibitor of mammalian IMPDHs but a poor inhibitor of the bacterial enzymes. MZP is a more potent inhibitor of bacterial IMPDH.</text>
</comment>
<evidence type="ECO:0000256" key="1">
    <source>
        <dbReference type="ARBA" id="ARBA00001958"/>
    </source>
</evidence>
<feature type="binding site" evidence="12 14">
    <location>
        <begin position="307"/>
        <end position="309"/>
    </location>
    <ligand>
        <name>NAD(+)</name>
        <dbReference type="ChEBI" id="CHEBI:57540"/>
    </ligand>
</feature>
<dbReference type="PANTHER" id="PTHR11911:SF111">
    <property type="entry name" value="INOSINE-5'-MONOPHOSPHATE DEHYDROGENASE"/>
    <property type="match status" value="1"/>
</dbReference>
<keyword evidence="9 16" id="KW-0129">CBS domain</keyword>
<comment type="pathway">
    <text evidence="12 18">Purine metabolism; XMP biosynthesis via de novo pathway; XMP from IMP: step 1/1.</text>
</comment>
<dbReference type="Gramene" id="TraesCAD_scaffold_128386_01G000100.1">
    <property type="protein sequence ID" value="TraesCAD_scaffold_128386_01G000100.1"/>
    <property type="gene ID" value="TraesCAD_scaffold_128386_01G000100"/>
</dbReference>
<dbReference type="InterPro" id="IPR001093">
    <property type="entry name" value="IMP_DH_GMPRt"/>
</dbReference>
<comment type="caution">
    <text evidence="12">Lacks conserved residue(s) required for the propagation of feature annotation.</text>
</comment>
<dbReference type="Gramene" id="TraesPARA_EIv1.0_1532860.1">
    <property type="protein sequence ID" value="TraesPARA_EIv1.0_1532860.1.CDS"/>
    <property type="gene ID" value="TraesPARA_EIv1.0_1532860"/>
</dbReference>
<dbReference type="NCBIfam" id="TIGR01302">
    <property type="entry name" value="IMP_dehydrog"/>
    <property type="match status" value="1"/>
</dbReference>
<dbReference type="InterPro" id="IPR015875">
    <property type="entry name" value="IMP_DH/GMP_Rdtase_CS"/>
</dbReference>
<dbReference type="GO" id="GO:0005737">
    <property type="term" value="C:cytoplasm"/>
    <property type="evidence" value="ECO:0000318"/>
    <property type="project" value="GO_Central"/>
</dbReference>
<feature type="active site" description="Proton acceptor" evidence="12 13">
    <location>
        <position position="410"/>
    </location>
</feature>
<dbReference type="SUPFAM" id="SSF54631">
    <property type="entry name" value="CBS-domain pair"/>
    <property type="match status" value="1"/>
</dbReference>
<keyword evidence="21" id="KW-1185">Reference proteome</keyword>
<comment type="similarity">
    <text evidence="2 12 17">Belongs to the IMPDH/GMPR family.</text>
</comment>
<gene>
    <name evidence="20" type="primary">LOC123105254</name>
</gene>
<dbReference type="GO" id="GO:0000166">
    <property type="term" value="F:nucleotide binding"/>
    <property type="evidence" value="ECO:0007669"/>
    <property type="project" value="UniProtKB-UniRule"/>
</dbReference>
<evidence type="ECO:0000256" key="13">
    <source>
        <dbReference type="PIRSR" id="PIRSR000130-1"/>
    </source>
</evidence>
<dbReference type="Gramene" id="TraesLAC5A03G02692260.1">
    <property type="protein sequence ID" value="TraesLAC5A03G02692260.1"/>
    <property type="gene ID" value="TraesLAC5A03G02692260"/>
</dbReference>
<dbReference type="Gramene" id="TraesSTA5A03G02729270.1">
    <property type="protein sequence ID" value="TraesSTA5A03G02729270.1"/>
    <property type="gene ID" value="TraesSTA5A03G02729270"/>
</dbReference>
<proteinExistence type="inferred from homology"/>
<dbReference type="OMA" id="MEAPSEY"/>
<comment type="catalytic activity">
    <reaction evidence="10 12 18">
        <text>IMP + NAD(+) + H2O = XMP + NADH + H(+)</text>
        <dbReference type="Rhea" id="RHEA:11708"/>
        <dbReference type="ChEBI" id="CHEBI:15377"/>
        <dbReference type="ChEBI" id="CHEBI:15378"/>
        <dbReference type="ChEBI" id="CHEBI:57464"/>
        <dbReference type="ChEBI" id="CHEBI:57540"/>
        <dbReference type="ChEBI" id="CHEBI:57945"/>
        <dbReference type="ChEBI" id="CHEBI:58053"/>
        <dbReference type="EC" id="1.1.1.205"/>
    </reaction>
</comment>
<keyword evidence="5 12" id="KW-0658">Purine biosynthesis</keyword>
<evidence type="ECO:0000256" key="7">
    <source>
        <dbReference type="ARBA" id="ARBA00023002"/>
    </source>
</evidence>
<dbReference type="Gramene" id="TraesSYM5A03G02767610.1">
    <property type="protein sequence ID" value="TraesSYM5A03G02767610.1"/>
    <property type="gene ID" value="TraesSYM5A03G02767610"/>
</dbReference>
<feature type="binding site" evidence="12">
    <location>
        <position position="422"/>
    </location>
    <ligand>
        <name>IMP</name>
        <dbReference type="ChEBI" id="CHEBI:58053"/>
    </ligand>
</feature>
<evidence type="ECO:0000313" key="21">
    <source>
        <dbReference type="Proteomes" id="UP000019116"/>
    </source>
</evidence>
<dbReference type="Gramene" id="TraesKAR5A01G0368330.1">
    <property type="protein sequence ID" value="cds.TraesKAR5A01G0368330.1"/>
    <property type="gene ID" value="TraesKAR5A01G0368330"/>
</dbReference>
<comment type="cofactor">
    <cofactor evidence="1 12">
        <name>K(+)</name>
        <dbReference type="ChEBI" id="CHEBI:29103"/>
    </cofactor>
</comment>
<feature type="binding site" evidence="12">
    <location>
        <begin position="347"/>
        <end position="349"/>
    </location>
    <ligand>
        <name>IMP</name>
        <dbReference type="ChEBI" id="CHEBI:58053"/>
    </ligand>
</feature>
<accession>A0A3B6KR09</accession>
<evidence type="ECO:0000256" key="5">
    <source>
        <dbReference type="ARBA" id="ARBA00022755"/>
    </source>
</evidence>
<dbReference type="PANTHER" id="PTHR11911">
    <property type="entry name" value="INOSINE-5-MONOPHOSPHATE DEHYDROGENASE RELATED"/>
    <property type="match status" value="1"/>
</dbReference>
<evidence type="ECO:0000313" key="20">
    <source>
        <dbReference type="EnsemblPlants" id="TraesCS5A02G416300.1"/>
    </source>
</evidence>
<dbReference type="EC" id="1.1.1.205" evidence="12 18"/>
<evidence type="ECO:0000256" key="2">
    <source>
        <dbReference type="ARBA" id="ARBA00005502"/>
    </source>
</evidence>
<dbReference type="Gramene" id="TraesNOR5A03G02761730.1">
    <property type="protein sequence ID" value="TraesNOR5A03G02761730.1"/>
    <property type="gene ID" value="TraesNOR5A03G02761730"/>
</dbReference>
<dbReference type="CDD" id="cd00381">
    <property type="entry name" value="IMPDH"/>
    <property type="match status" value="1"/>
</dbReference>
<dbReference type="InterPro" id="IPR013785">
    <property type="entry name" value="Aldolase_TIM"/>
</dbReference>
<dbReference type="STRING" id="4565.A0A3B6KR09"/>
<evidence type="ECO:0000256" key="9">
    <source>
        <dbReference type="ARBA" id="ARBA00023122"/>
    </source>
</evidence>
<dbReference type="Proteomes" id="UP000019116">
    <property type="component" value="Chromosome 5A"/>
</dbReference>
<evidence type="ECO:0000256" key="18">
    <source>
        <dbReference type="RuleBase" id="RU003928"/>
    </source>
</evidence>
<evidence type="ECO:0000256" key="15">
    <source>
        <dbReference type="PIRSR" id="PIRSR000130-4"/>
    </source>
</evidence>
<dbReference type="PROSITE" id="PS51371">
    <property type="entry name" value="CBS"/>
    <property type="match status" value="1"/>
</dbReference>
<dbReference type="SMART" id="SM01240">
    <property type="entry name" value="IMPDH"/>
    <property type="match status" value="1"/>
</dbReference>
<feature type="binding site" evidence="12">
    <location>
        <begin position="394"/>
        <end position="398"/>
    </location>
    <ligand>
        <name>IMP</name>
        <dbReference type="ChEBI" id="CHEBI:58053"/>
    </ligand>
</feature>
<evidence type="ECO:0000256" key="16">
    <source>
        <dbReference type="PROSITE-ProRule" id="PRU00703"/>
    </source>
</evidence>
<protein>
    <recommendedName>
        <fullName evidence="12 18">Inosine-5'-monophosphate dehydrogenase</fullName>
        <shortName evidence="12">IMP dehydrogenase</shortName>
        <shortName evidence="12">IMPD</shortName>
        <shortName evidence="12">IMPDH</shortName>
        <ecNumber evidence="12 18">1.1.1.205</ecNumber>
    </recommendedName>
</protein>
<dbReference type="SMR" id="A0A3B6KR09"/>
<feature type="binding site" description="in other chain" evidence="12 15">
    <location>
        <position position="311"/>
    </location>
    <ligand>
        <name>K(+)</name>
        <dbReference type="ChEBI" id="CHEBI:29103"/>
        <note>ligand shared between two tetrameric partners</note>
    </ligand>
</feature>
<evidence type="ECO:0000256" key="8">
    <source>
        <dbReference type="ARBA" id="ARBA00023027"/>
    </source>
</evidence>
<feature type="domain" description="CBS" evidence="19">
    <location>
        <begin position="161"/>
        <end position="220"/>
    </location>
</feature>
<feature type="binding site" evidence="12">
    <location>
        <begin position="370"/>
        <end position="371"/>
    </location>
    <ligand>
        <name>IMP</name>
        <dbReference type="ChEBI" id="CHEBI:58053"/>
    </ligand>
</feature>
<dbReference type="SUPFAM" id="SSF51412">
    <property type="entry name" value="Inosine monophosphate dehydrogenase (IMPDH)"/>
    <property type="match status" value="1"/>
</dbReference>
<dbReference type="Gramene" id="TraesJAG5A03G02739630.1">
    <property type="protein sequence ID" value="TraesJAG5A03G02739630.1"/>
    <property type="gene ID" value="TraesJAG5A03G02739630"/>
</dbReference>
<evidence type="ECO:0000256" key="12">
    <source>
        <dbReference type="HAMAP-Rule" id="MF_03156"/>
    </source>
</evidence>
<name>A0A3B6KR09_WHEAT</name>
<keyword evidence="6 12" id="KW-0630">Potassium</keyword>
<dbReference type="PROSITE" id="PS00487">
    <property type="entry name" value="IMP_DH_GMP_RED"/>
    <property type="match status" value="1"/>
</dbReference>
<comment type="function">
    <text evidence="11 12">Catalyzes the conversion of inosine 5'-phosphate (IMP) to xanthosine 5'-phosphate (XMP), the first committed and rate-limiting step in the de novo synthesis of guanine nucleotides, and therefore plays an important role in the regulation of cell growth.</text>
</comment>
<dbReference type="EnsemblPlants" id="TraesCS5A02G416300.1">
    <property type="protein sequence ID" value="TraesCS5A02G416300.1"/>
    <property type="gene ID" value="TraesCS5A02G416300"/>
</dbReference>
<dbReference type="GO" id="GO:0003938">
    <property type="term" value="F:IMP dehydrogenase activity"/>
    <property type="evidence" value="ECO:0000318"/>
    <property type="project" value="GO_Central"/>
</dbReference>
<evidence type="ECO:0000256" key="11">
    <source>
        <dbReference type="ARBA" id="ARBA00056556"/>
    </source>
</evidence>
<feature type="binding site" evidence="12">
    <location>
        <position position="312"/>
    </location>
    <ligand>
        <name>IMP</name>
        <dbReference type="ChEBI" id="CHEBI:58053"/>
    </ligand>
</feature>
<dbReference type="FunFam" id="3.20.20.70:FF:000086">
    <property type="entry name" value="IMP dehydrogenase, putative"/>
    <property type="match status" value="1"/>
</dbReference>
<evidence type="ECO:0000256" key="14">
    <source>
        <dbReference type="PIRSR" id="PIRSR000130-3"/>
    </source>
</evidence>
<feature type="binding site" description="in other chain" evidence="12 15">
    <location>
        <position position="314"/>
    </location>
    <ligand>
        <name>K(+)</name>
        <dbReference type="ChEBI" id="CHEBI:29103"/>
        <note>ligand shared between two tetrameric partners</note>
    </ligand>
</feature>
<keyword evidence="12" id="KW-0963">Cytoplasm</keyword>
<dbReference type="GO" id="GO:0006183">
    <property type="term" value="P:GTP biosynthetic process"/>
    <property type="evidence" value="ECO:0000318"/>
    <property type="project" value="GO_Central"/>
</dbReference>